<evidence type="ECO:0000313" key="2">
    <source>
        <dbReference type="Proteomes" id="UP001302321"/>
    </source>
</evidence>
<dbReference type="AlphaFoldDB" id="A0AAN7A5C3"/>
<gene>
    <name evidence="1" type="ORF">QBC36DRAFT_314282</name>
</gene>
<comment type="caution">
    <text evidence="1">The sequence shown here is derived from an EMBL/GenBank/DDBJ whole genome shotgun (WGS) entry which is preliminary data.</text>
</comment>
<reference evidence="1" key="1">
    <citation type="journal article" date="2023" name="Mol. Phylogenet. Evol.">
        <title>Genome-scale phylogeny and comparative genomics of the fungal order Sordariales.</title>
        <authorList>
            <person name="Hensen N."/>
            <person name="Bonometti L."/>
            <person name="Westerberg I."/>
            <person name="Brannstrom I.O."/>
            <person name="Guillou S."/>
            <person name="Cros-Aarteil S."/>
            <person name="Calhoun S."/>
            <person name="Haridas S."/>
            <person name="Kuo A."/>
            <person name="Mondo S."/>
            <person name="Pangilinan J."/>
            <person name="Riley R."/>
            <person name="LaButti K."/>
            <person name="Andreopoulos B."/>
            <person name="Lipzen A."/>
            <person name="Chen C."/>
            <person name="Yan M."/>
            <person name="Daum C."/>
            <person name="Ng V."/>
            <person name="Clum A."/>
            <person name="Steindorff A."/>
            <person name="Ohm R.A."/>
            <person name="Martin F."/>
            <person name="Silar P."/>
            <person name="Natvig D.O."/>
            <person name="Lalanne C."/>
            <person name="Gautier V."/>
            <person name="Ament-Velasquez S.L."/>
            <person name="Kruys A."/>
            <person name="Hutchinson M.I."/>
            <person name="Powell A.J."/>
            <person name="Barry K."/>
            <person name="Miller A.N."/>
            <person name="Grigoriev I.V."/>
            <person name="Debuchy R."/>
            <person name="Gladieux P."/>
            <person name="Hiltunen Thoren M."/>
            <person name="Johannesson H."/>
        </authorList>
    </citation>
    <scope>NUCLEOTIDE SEQUENCE</scope>
    <source>
        <strain evidence="1">CBS 892.96</strain>
    </source>
</reference>
<accession>A0AAN7A5C3</accession>
<organism evidence="1 2">
    <name type="scientific">Triangularia setosa</name>
    <dbReference type="NCBI Taxonomy" id="2587417"/>
    <lineage>
        <taxon>Eukaryota</taxon>
        <taxon>Fungi</taxon>
        <taxon>Dikarya</taxon>
        <taxon>Ascomycota</taxon>
        <taxon>Pezizomycotina</taxon>
        <taxon>Sordariomycetes</taxon>
        <taxon>Sordariomycetidae</taxon>
        <taxon>Sordariales</taxon>
        <taxon>Podosporaceae</taxon>
        <taxon>Triangularia</taxon>
    </lineage>
</organism>
<reference evidence="1" key="2">
    <citation type="submission" date="2023-05" db="EMBL/GenBank/DDBJ databases">
        <authorList>
            <consortium name="Lawrence Berkeley National Laboratory"/>
            <person name="Steindorff A."/>
            <person name="Hensen N."/>
            <person name="Bonometti L."/>
            <person name="Westerberg I."/>
            <person name="Brannstrom I.O."/>
            <person name="Guillou S."/>
            <person name="Cros-Aarteil S."/>
            <person name="Calhoun S."/>
            <person name="Haridas S."/>
            <person name="Kuo A."/>
            <person name="Mondo S."/>
            <person name="Pangilinan J."/>
            <person name="Riley R."/>
            <person name="Labutti K."/>
            <person name="Andreopoulos B."/>
            <person name="Lipzen A."/>
            <person name="Chen C."/>
            <person name="Yanf M."/>
            <person name="Daum C."/>
            <person name="Ng V."/>
            <person name="Clum A."/>
            <person name="Ohm R."/>
            <person name="Martin F."/>
            <person name="Silar P."/>
            <person name="Natvig D."/>
            <person name="Lalanne C."/>
            <person name="Gautier V."/>
            <person name="Ament-Velasquez S.L."/>
            <person name="Kruys A."/>
            <person name="Hutchinson M.I."/>
            <person name="Powell A.J."/>
            <person name="Barry K."/>
            <person name="Miller A.N."/>
            <person name="Grigoriev I.V."/>
            <person name="Debuchy R."/>
            <person name="Gladieux P."/>
            <person name="Thoren M.H."/>
            <person name="Johannesson H."/>
        </authorList>
    </citation>
    <scope>NUCLEOTIDE SEQUENCE</scope>
    <source>
        <strain evidence="1">CBS 892.96</strain>
    </source>
</reference>
<sequence length="124" mass="13599">MIMPSQPALSTSATVEISPREETIKMRSTQLLLWRSNIKHVRHSVISCYLSEEISCLATMFRLDVAGVILCAVIFRTTHKNTDAGPSKTCYAENIFNKQREDSGIIIGASGYVVNCGTITVSSS</sequence>
<dbReference type="Proteomes" id="UP001302321">
    <property type="component" value="Unassembled WGS sequence"/>
</dbReference>
<evidence type="ECO:0000313" key="1">
    <source>
        <dbReference type="EMBL" id="KAK4173032.1"/>
    </source>
</evidence>
<protein>
    <submittedName>
        <fullName evidence="1">Uncharacterized protein</fullName>
    </submittedName>
</protein>
<dbReference type="EMBL" id="MU866374">
    <property type="protein sequence ID" value="KAK4173032.1"/>
    <property type="molecule type" value="Genomic_DNA"/>
</dbReference>
<keyword evidence="2" id="KW-1185">Reference proteome</keyword>
<proteinExistence type="predicted"/>
<name>A0AAN7A5C3_9PEZI</name>